<comment type="caution">
    <text evidence="1">The sequence shown here is derived from an EMBL/GenBank/DDBJ whole genome shotgun (WGS) entry which is preliminary data.</text>
</comment>
<dbReference type="Proteomes" id="UP000708208">
    <property type="component" value="Unassembled WGS sequence"/>
</dbReference>
<protein>
    <submittedName>
        <fullName evidence="1">Uncharacterized protein</fullName>
    </submittedName>
</protein>
<evidence type="ECO:0000313" key="2">
    <source>
        <dbReference type="Proteomes" id="UP000708208"/>
    </source>
</evidence>
<organism evidence="1 2">
    <name type="scientific">Allacma fusca</name>
    <dbReference type="NCBI Taxonomy" id="39272"/>
    <lineage>
        <taxon>Eukaryota</taxon>
        <taxon>Metazoa</taxon>
        <taxon>Ecdysozoa</taxon>
        <taxon>Arthropoda</taxon>
        <taxon>Hexapoda</taxon>
        <taxon>Collembola</taxon>
        <taxon>Symphypleona</taxon>
        <taxon>Sminthuridae</taxon>
        <taxon>Allacma</taxon>
    </lineage>
</organism>
<dbReference type="EMBL" id="CAJVCH010537711">
    <property type="protein sequence ID" value="CAG7825854.1"/>
    <property type="molecule type" value="Genomic_DNA"/>
</dbReference>
<proteinExistence type="predicted"/>
<reference evidence="1" key="1">
    <citation type="submission" date="2021-06" db="EMBL/GenBank/DDBJ databases">
        <authorList>
            <person name="Hodson N. C."/>
            <person name="Mongue J. A."/>
            <person name="Jaron S. K."/>
        </authorList>
    </citation>
    <scope>NUCLEOTIDE SEQUENCE</scope>
</reference>
<gene>
    <name evidence="1" type="ORF">AFUS01_LOCUS35940</name>
</gene>
<name>A0A8J2PK29_9HEXA</name>
<keyword evidence="2" id="KW-1185">Reference proteome</keyword>
<feature type="non-terminal residue" evidence="1">
    <location>
        <position position="1"/>
    </location>
</feature>
<sequence>DRSASLVRHNPSHYLLRIVGVVSTSKWLLKRYDTVDGLTTEVNCGKSISEMINPLWKHLLRVTTTLTDVNEANSHSESVQEQTTAIKVAPICDRDTIGWSELIDGTS</sequence>
<accession>A0A8J2PK29</accession>
<dbReference type="AlphaFoldDB" id="A0A8J2PK29"/>
<evidence type="ECO:0000313" key="1">
    <source>
        <dbReference type="EMBL" id="CAG7825854.1"/>
    </source>
</evidence>